<keyword evidence="4" id="KW-0966">Cell projection</keyword>
<dbReference type="EMBL" id="JARQWQ010000098">
    <property type="protein sequence ID" value="KAK2551351.1"/>
    <property type="molecule type" value="Genomic_DNA"/>
</dbReference>
<feature type="coiled-coil region" evidence="7">
    <location>
        <begin position="238"/>
        <end position="266"/>
    </location>
</feature>
<dbReference type="GO" id="GO:0005930">
    <property type="term" value="C:axoneme"/>
    <property type="evidence" value="ECO:0007669"/>
    <property type="project" value="UniProtKB-SubCell"/>
</dbReference>
<comment type="similarity">
    <text evidence="5">Belongs to the CFAP91 family.</text>
</comment>
<accession>A0AAD9PYF2</accession>
<comment type="caution">
    <text evidence="9">The sequence shown here is derived from an EMBL/GenBank/DDBJ whole genome shotgun (WGS) entry which is preliminary data.</text>
</comment>
<evidence type="ECO:0000256" key="1">
    <source>
        <dbReference type="ARBA" id="ARBA00004430"/>
    </source>
</evidence>
<name>A0AAD9PYF2_ACRCE</name>
<keyword evidence="7" id="KW-0175">Coiled coil</keyword>
<keyword evidence="3" id="KW-0206">Cytoskeleton</keyword>
<dbReference type="PANTHER" id="PTHR22455">
    <property type="entry name" value="CILIA- AND FLAGELLA-ASSOCIATED PROTEIN 91"/>
    <property type="match status" value="1"/>
</dbReference>
<keyword evidence="9" id="KW-0282">Flagellum</keyword>
<reference evidence="9" key="2">
    <citation type="journal article" date="2023" name="Science">
        <title>Genomic signatures of disease resistance in endangered staghorn corals.</title>
        <authorList>
            <person name="Vollmer S.V."/>
            <person name="Selwyn J.D."/>
            <person name="Despard B.A."/>
            <person name="Roesel C.L."/>
        </authorList>
    </citation>
    <scope>NUCLEOTIDE SEQUENCE</scope>
    <source>
        <strain evidence="9">K2</strain>
    </source>
</reference>
<gene>
    <name evidence="9" type="ORF">P5673_027748</name>
</gene>
<dbReference type="Pfam" id="PF14738">
    <property type="entry name" value="CFAP91"/>
    <property type="match status" value="1"/>
</dbReference>
<evidence type="ECO:0000259" key="8">
    <source>
        <dbReference type="Pfam" id="PF14738"/>
    </source>
</evidence>
<dbReference type="AlphaFoldDB" id="A0AAD9PYF2"/>
<evidence type="ECO:0000256" key="6">
    <source>
        <dbReference type="ARBA" id="ARBA00029555"/>
    </source>
</evidence>
<keyword evidence="2" id="KW-0963">Cytoplasm</keyword>
<evidence type="ECO:0000256" key="5">
    <source>
        <dbReference type="ARBA" id="ARBA00029468"/>
    </source>
</evidence>
<evidence type="ECO:0000256" key="3">
    <source>
        <dbReference type="ARBA" id="ARBA00023212"/>
    </source>
</evidence>
<evidence type="ECO:0000256" key="4">
    <source>
        <dbReference type="ARBA" id="ARBA00023273"/>
    </source>
</evidence>
<evidence type="ECO:0000256" key="7">
    <source>
        <dbReference type="SAM" id="Coils"/>
    </source>
</evidence>
<evidence type="ECO:0000313" key="9">
    <source>
        <dbReference type="EMBL" id="KAK2551351.1"/>
    </source>
</evidence>
<keyword evidence="10" id="KW-1185">Reference proteome</keyword>
<evidence type="ECO:0000313" key="10">
    <source>
        <dbReference type="Proteomes" id="UP001249851"/>
    </source>
</evidence>
<reference evidence="9" key="1">
    <citation type="journal article" date="2023" name="G3 (Bethesda)">
        <title>Whole genome assembly and annotation of the endangered Caribbean coral Acropora cervicornis.</title>
        <authorList>
            <person name="Selwyn J.D."/>
            <person name="Vollmer S.V."/>
        </authorList>
    </citation>
    <scope>NUCLEOTIDE SEQUENCE</scope>
    <source>
        <strain evidence="9">K2</strain>
    </source>
</reference>
<dbReference type="InterPro" id="IPR026720">
    <property type="entry name" value="CFAP91"/>
</dbReference>
<organism evidence="9 10">
    <name type="scientific">Acropora cervicornis</name>
    <name type="common">Staghorn coral</name>
    <dbReference type="NCBI Taxonomy" id="6130"/>
    <lineage>
        <taxon>Eukaryota</taxon>
        <taxon>Metazoa</taxon>
        <taxon>Cnidaria</taxon>
        <taxon>Anthozoa</taxon>
        <taxon>Hexacorallia</taxon>
        <taxon>Scleractinia</taxon>
        <taxon>Astrocoeniina</taxon>
        <taxon>Acroporidae</taxon>
        <taxon>Acropora</taxon>
    </lineage>
</organism>
<keyword evidence="9" id="KW-0969">Cilium</keyword>
<dbReference type="PANTHER" id="PTHR22455:SF10">
    <property type="entry name" value="CILIA- AND FLAGELLA-ASSOCIATED PROTEIN 91"/>
    <property type="match status" value="1"/>
</dbReference>
<dbReference type="InterPro" id="IPR032840">
    <property type="entry name" value="CFAP91_dom"/>
</dbReference>
<sequence length="300" mass="35326">MSSTQTVTQGKIQASRTHDYLYDPLYSLSSDRDHARSTFKAHTGTDRIKRVPHFKTMFSDLRHHPRYSIHLELTDPVPKFIPRQWRGYAEQDREALIRYTKFNYDPTVQVPPKEHPHVPVSGKDRYKFFRRPIIPFLQQVPPDVLLQSSKLDPLAAPEIEVEKAPTPATRTVEIQTDYRDSRGLPAGLAEVEMIERARAKRAWESTLPALNDMENLELRKRMMDEQERREWAFREQEIEKLQEARLEVLKRILEQREEDHAELNAKRLDRLWLENRLILRGLLREAKGSIFVGSLLKFLL</sequence>
<dbReference type="Proteomes" id="UP001249851">
    <property type="component" value="Unassembled WGS sequence"/>
</dbReference>
<protein>
    <recommendedName>
        <fullName evidence="6">Cilia- and flagella-associated protein 91</fullName>
    </recommendedName>
</protein>
<evidence type="ECO:0000256" key="2">
    <source>
        <dbReference type="ARBA" id="ARBA00022490"/>
    </source>
</evidence>
<proteinExistence type="inferred from homology"/>
<feature type="domain" description="CFAP91" evidence="8">
    <location>
        <begin position="181"/>
        <end position="273"/>
    </location>
</feature>
<comment type="subcellular location">
    <subcellularLocation>
        <location evidence="1">Cytoplasm</location>
        <location evidence="1">Cytoskeleton</location>
        <location evidence="1">Cilium axoneme</location>
    </subcellularLocation>
</comment>